<reference evidence="2 3" key="1">
    <citation type="submission" date="2019-06" db="EMBL/GenBank/DDBJ databases">
        <title>Genomic Encyclopedia of Type Strains, Phase IV (KMG-V): Genome sequencing to study the core and pangenomes of soil and plant-associated prokaryotes.</title>
        <authorList>
            <person name="Whitman W."/>
        </authorList>
    </citation>
    <scope>NUCLEOTIDE SEQUENCE [LARGE SCALE GENOMIC DNA]</scope>
    <source>
        <strain evidence="2 3">BR 12005</strain>
    </source>
</reference>
<gene>
    <name evidence="2" type="ORF">FBZ87_104247</name>
</gene>
<dbReference type="Pfam" id="PF18660">
    <property type="entry name" value="Tsi6"/>
    <property type="match status" value="1"/>
</dbReference>
<evidence type="ECO:0000313" key="3">
    <source>
        <dbReference type="Proteomes" id="UP000320516"/>
    </source>
</evidence>
<dbReference type="EMBL" id="VITV01000004">
    <property type="protein sequence ID" value="TWB75147.1"/>
    <property type="molecule type" value="Genomic_DNA"/>
</dbReference>
<sequence length="36" mass="3803">MGHYAVREFAESDPELAAALMAAQAIATRMGKGLKP</sequence>
<protein>
    <recommendedName>
        <fullName evidence="1">Tsi6 domain-containing protein</fullName>
    </recommendedName>
</protein>
<accession>A0A560JVX3</accession>
<evidence type="ECO:0000259" key="1">
    <source>
        <dbReference type="Pfam" id="PF18660"/>
    </source>
</evidence>
<dbReference type="AlphaFoldDB" id="A0A560JVX3"/>
<dbReference type="Proteomes" id="UP000320516">
    <property type="component" value="Unassembled WGS sequence"/>
</dbReference>
<comment type="caution">
    <text evidence="2">The sequence shown here is derived from an EMBL/GenBank/DDBJ whole genome shotgun (WGS) entry which is preliminary data.</text>
</comment>
<organism evidence="2 3">
    <name type="scientific">Nitrospirillum amazonense</name>
    <dbReference type="NCBI Taxonomy" id="28077"/>
    <lineage>
        <taxon>Bacteria</taxon>
        <taxon>Pseudomonadati</taxon>
        <taxon>Pseudomonadota</taxon>
        <taxon>Alphaproteobacteria</taxon>
        <taxon>Rhodospirillales</taxon>
        <taxon>Azospirillaceae</taxon>
        <taxon>Nitrospirillum</taxon>
    </lineage>
</organism>
<proteinExistence type="predicted"/>
<dbReference type="InterPro" id="IPR040818">
    <property type="entry name" value="Tsi6"/>
</dbReference>
<evidence type="ECO:0000313" key="2">
    <source>
        <dbReference type="EMBL" id="TWB75147.1"/>
    </source>
</evidence>
<name>A0A560JVX3_9PROT</name>
<feature type="domain" description="Tsi6" evidence="1">
    <location>
        <begin position="1"/>
        <end position="28"/>
    </location>
</feature>